<sequence>MTMGSVIDDRVYGALVSAQVADLDLKIDLSIDQTVRLLRTEMKSLIFPTVIGPPTLSKVICETILRCYGLTKAEANQIDAIMEEIVWPNMVKYMAQHITQNLAIWTLATGLGAATGLGFGLVAVLPFLEAPAVARVIVKGACDLIIVLDQAFRWGGKELSSDLVRRAATEYRSESVVGMSVSTRSRVHHDINSMFPIMSKLITRVYRPGYITKITEGMKKIVESNRMRLDTGKDLDVESLSDALSSTTLAELSGDEEELKQLESIGSAETLKNSMN</sequence>
<keyword evidence="1" id="KW-1133">Transmembrane helix</keyword>
<proteinExistence type="predicted"/>
<keyword evidence="1" id="KW-0472">Membrane</keyword>
<feature type="transmembrane region" description="Helical" evidence="1">
    <location>
        <begin position="102"/>
        <end position="128"/>
    </location>
</feature>
<keyword evidence="3" id="KW-1185">Reference proteome</keyword>
<name>A0ABR1NNF8_DIAER</name>
<evidence type="ECO:0000256" key="1">
    <source>
        <dbReference type="SAM" id="Phobius"/>
    </source>
</evidence>
<evidence type="ECO:0000313" key="2">
    <source>
        <dbReference type="EMBL" id="KAK7708662.1"/>
    </source>
</evidence>
<evidence type="ECO:0000313" key="3">
    <source>
        <dbReference type="Proteomes" id="UP001430848"/>
    </source>
</evidence>
<keyword evidence="1" id="KW-0812">Transmembrane</keyword>
<comment type="caution">
    <text evidence="2">The sequence shown here is derived from an EMBL/GenBank/DDBJ whole genome shotgun (WGS) entry which is preliminary data.</text>
</comment>
<gene>
    <name evidence="2" type="ORF">SLS63_013468</name>
</gene>
<reference evidence="2 3" key="1">
    <citation type="submission" date="2024-02" db="EMBL/GenBank/DDBJ databases">
        <title>De novo assembly and annotation of 12 fungi associated with fruit tree decline syndrome in Ontario, Canada.</title>
        <authorList>
            <person name="Sulman M."/>
            <person name="Ellouze W."/>
            <person name="Ilyukhin E."/>
        </authorList>
    </citation>
    <scope>NUCLEOTIDE SEQUENCE [LARGE SCALE GENOMIC DNA]</scope>
    <source>
        <strain evidence="2 3">M169</strain>
    </source>
</reference>
<dbReference type="EMBL" id="JAKNSF020000182">
    <property type="protein sequence ID" value="KAK7708662.1"/>
    <property type="molecule type" value="Genomic_DNA"/>
</dbReference>
<accession>A0ABR1NNF8</accession>
<dbReference type="Proteomes" id="UP001430848">
    <property type="component" value="Unassembled WGS sequence"/>
</dbReference>
<protein>
    <submittedName>
        <fullName evidence="2">Uncharacterized protein</fullName>
    </submittedName>
</protein>
<organism evidence="2 3">
    <name type="scientific">Diaporthe eres</name>
    <name type="common">Phomopsis oblonga</name>
    <dbReference type="NCBI Taxonomy" id="83184"/>
    <lineage>
        <taxon>Eukaryota</taxon>
        <taxon>Fungi</taxon>
        <taxon>Dikarya</taxon>
        <taxon>Ascomycota</taxon>
        <taxon>Pezizomycotina</taxon>
        <taxon>Sordariomycetes</taxon>
        <taxon>Sordariomycetidae</taxon>
        <taxon>Diaporthales</taxon>
        <taxon>Diaporthaceae</taxon>
        <taxon>Diaporthe</taxon>
        <taxon>Diaporthe eres species complex</taxon>
    </lineage>
</organism>